<protein>
    <submittedName>
        <fullName evidence="1">Uncharacterized protein</fullName>
    </submittedName>
</protein>
<dbReference type="RefSeq" id="WP_202593336.1">
    <property type="nucleotide sequence ID" value="NZ_LDYD01000006.1"/>
</dbReference>
<dbReference type="Proteomes" id="UP000254467">
    <property type="component" value="Unassembled WGS sequence"/>
</dbReference>
<keyword evidence="2" id="KW-1185">Reference proteome</keyword>
<proteinExistence type="predicted"/>
<reference evidence="1 2" key="1">
    <citation type="submission" date="2018-06" db="EMBL/GenBank/DDBJ databases">
        <authorList>
            <consortium name="Pathogen Informatics"/>
            <person name="Doyle S."/>
        </authorList>
    </citation>
    <scope>NUCLEOTIDE SEQUENCE [LARGE SCALE GENOMIC DNA]</scope>
    <source>
        <strain evidence="1 2">NCTC11862</strain>
    </source>
</reference>
<sequence length="99" mass="11421">MHDIAHIEVGIRNTYDQTISSNFDGDDHWLFDDNSPVMKPLIRSRKGKESDLNDINRRKIREAKRLTRREHPTPGQVIAELNLGFWCHLTDAAHEKACG</sequence>
<name>A0A376CNP6_9CORY</name>
<accession>A0A376CNP6</accession>
<dbReference type="STRING" id="35756.GCA_001044155_01230"/>
<dbReference type="EMBL" id="UFXQ01000001">
    <property type="protein sequence ID" value="STC69278.1"/>
    <property type="molecule type" value="Genomic_DNA"/>
</dbReference>
<evidence type="ECO:0000313" key="2">
    <source>
        <dbReference type="Proteomes" id="UP000254467"/>
    </source>
</evidence>
<gene>
    <name evidence="1" type="ORF">NCTC11862_01063</name>
</gene>
<evidence type="ECO:0000313" key="1">
    <source>
        <dbReference type="EMBL" id="STC69278.1"/>
    </source>
</evidence>
<dbReference type="AlphaFoldDB" id="A0A376CNP6"/>
<organism evidence="1 2">
    <name type="scientific">Corynebacterium pilosum</name>
    <dbReference type="NCBI Taxonomy" id="35756"/>
    <lineage>
        <taxon>Bacteria</taxon>
        <taxon>Bacillati</taxon>
        <taxon>Actinomycetota</taxon>
        <taxon>Actinomycetes</taxon>
        <taxon>Mycobacteriales</taxon>
        <taxon>Corynebacteriaceae</taxon>
        <taxon>Corynebacterium</taxon>
    </lineage>
</organism>